<keyword evidence="5" id="KW-1185">Reference proteome</keyword>
<feature type="domain" description="Methyltransferase type 11" evidence="3">
    <location>
        <begin position="40"/>
        <end position="135"/>
    </location>
</feature>
<dbReference type="EC" id="2.1.1.163" evidence="4"/>
<name>A0A0P8WJM3_9CLOT</name>
<accession>A0A0P8WJM3</accession>
<dbReference type="GO" id="GO:0032259">
    <property type="term" value="P:methylation"/>
    <property type="evidence" value="ECO:0007669"/>
    <property type="project" value="UniProtKB-KW"/>
</dbReference>
<dbReference type="InterPro" id="IPR013216">
    <property type="entry name" value="Methyltransf_11"/>
</dbReference>
<dbReference type="GO" id="GO:0008425">
    <property type="term" value="F:2-methoxy-6-polyprenyl-1,4-benzoquinol methyltransferase activity"/>
    <property type="evidence" value="ECO:0007669"/>
    <property type="project" value="UniProtKB-EC"/>
</dbReference>
<dbReference type="InterPro" id="IPR029063">
    <property type="entry name" value="SAM-dependent_MTases_sf"/>
</dbReference>
<protein>
    <submittedName>
        <fullName evidence="4">Ubiquinone/menaquinone biosynthesis C-methyltransferase UbiE</fullName>
        <ecNumber evidence="4">2.1.1.163</ecNumber>
        <ecNumber evidence="4">2.1.1.201</ecNumber>
    </submittedName>
</protein>
<evidence type="ECO:0000256" key="2">
    <source>
        <dbReference type="ARBA" id="ARBA00022691"/>
    </source>
</evidence>
<gene>
    <name evidence="4" type="primary">ubiE_5</name>
    <name evidence="4" type="ORF">OXPF_41420</name>
</gene>
<evidence type="ECO:0000256" key="1">
    <source>
        <dbReference type="ARBA" id="ARBA00022679"/>
    </source>
</evidence>
<reference evidence="4 5" key="1">
    <citation type="submission" date="2015-09" db="EMBL/GenBank/DDBJ databases">
        <title>Genome sequence of Oxobacter pfennigii DSM 3222.</title>
        <authorList>
            <person name="Poehlein A."/>
            <person name="Bengelsdorf F.R."/>
            <person name="Schiel-Bengelsdorf B."/>
            <person name="Duerre P."/>
            <person name="Daniel R."/>
        </authorList>
    </citation>
    <scope>NUCLEOTIDE SEQUENCE [LARGE SCALE GENOMIC DNA]</scope>
    <source>
        <strain evidence="4 5">DSM 3222</strain>
    </source>
</reference>
<proteinExistence type="predicted"/>
<keyword evidence="1 4" id="KW-0808">Transferase</keyword>
<dbReference type="PANTHER" id="PTHR43675:SF8">
    <property type="entry name" value="ARSENITE METHYLTRANSFERASE"/>
    <property type="match status" value="1"/>
</dbReference>
<organism evidence="4 5">
    <name type="scientific">Oxobacter pfennigii</name>
    <dbReference type="NCBI Taxonomy" id="36849"/>
    <lineage>
        <taxon>Bacteria</taxon>
        <taxon>Bacillati</taxon>
        <taxon>Bacillota</taxon>
        <taxon>Clostridia</taxon>
        <taxon>Eubacteriales</taxon>
        <taxon>Clostridiaceae</taxon>
        <taxon>Oxobacter</taxon>
    </lineage>
</organism>
<sequence length="188" mass="21096">MEQNLENQIKKLESPERIAELKPKETLLKAGLTAGMAVADIGAGSGIFSFAAAEITNETIYALEVNIKMLEFIDAKCRESKINNICTVEINGDNINLPAYSVDMVIMSNVLHNIENKALEFNEVNRILKNNGRLLLIEWKRKRTDNGPHFEKRIDKKEAVFLGSGAGFSVTDEMEFGKNLYGIVFRKM</sequence>
<dbReference type="SUPFAM" id="SSF53335">
    <property type="entry name" value="S-adenosyl-L-methionine-dependent methyltransferases"/>
    <property type="match status" value="1"/>
</dbReference>
<dbReference type="EC" id="2.1.1.201" evidence="4"/>
<dbReference type="InterPro" id="IPR026669">
    <property type="entry name" value="Arsenite_MeTrfase-like"/>
</dbReference>
<dbReference type="AlphaFoldDB" id="A0A0P8WJM3"/>
<comment type="caution">
    <text evidence="4">The sequence shown here is derived from an EMBL/GenBank/DDBJ whole genome shotgun (WGS) entry which is preliminary data.</text>
</comment>
<evidence type="ECO:0000313" key="4">
    <source>
        <dbReference type="EMBL" id="KPU42357.1"/>
    </source>
</evidence>
<dbReference type="CDD" id="cd02440">
    <property type="entry name" value="AdoMet_MTases"/>
    <property type="match status" value="1"/>
</dbReference>
<dbReference type="Proteomes" id="UP000050326">
    <property type="component" value="Unassembled WGS sequence"/>
</dbReference>
<dbReference type="Gene3D" id="3.40.50.150">
    <property type="entry name" value="Vaccinia Virus protein VP39"/>
    <property type="match status" value="1"/>
</dbReference>
<evidence type="ECO:0000313" key="5">
    <source>
        <dbReference type="Proteomes" id="UP000050326"/>
    </source>
</evidence>
<evidence type="ECO:0000259" key="3">
    <source>
        <dbReference type="Pfam" id="PF08241"/>
    </source>
</evidence>
<keyword evidence="4" id="KW-0489">Methyltransferase</keyword>
<dbReference type="STRING" id="36849.OXPF_41420"/>
<dbReference type="GO" id="GO:0043770">
    <property type="term" value="F:demethylmenaquinone methyltransferase activity"/>
    <property type="evidence" value="ECO:0007669"/>
    <property type="project" value="UniProtKB-EC"/>
</dbReference>
<dbReference type="Pfam" id="PF08241">
    <property type="entry name" value="Methyltransf_11"/>
    <property type="match status" value="1"/>
</dbReference>
<keyword evidence="2" id="KW-0949">S-adenosyl-L-methionine</keyword>
<dbReference type="GO" id="GO:0008757">
    <property type="term" value="F:S-adenosylmethionine-dependent methyltransferase activity"/>
    <property type="evidence" value="ECO:0007669"/>
    <property type="project" value="InterPro"/>
</dbReference>
<dbReference type="OrthoDB" id="9784101at2"/>
<dbReference type="PANTHER" id="PTHR43675">
    <property type="entry name" value="ARSENITE METHYLTRANSFERASE"/>
    <property type="match status" value="1"/>
</dbReference>
<dbReference type="EMBL" id="LKET01000068">
    <property type="protein sequence ID" value="KPU42357.1"/>
    <property type="molecule type" value="Genomic_DNA"/>
</dbReference>
<dbReference type="RefSeq" id="WP_054877076.1">
    <property type="nucleotide sequence ID" value="NZ_LKET01000068.1"/>
</dbReference>
<keyword evidence="4" id="KW-0830">Ubiquinone</keyword>